<feature type="region of interest" description="Disordered" evidence="2">
    <location>
        <begin position="715"/>
        <end position="745"/>
    </location>
</feature>
<feature type="coiled-coil region" evidence="1">
    <location>
        <begin position="71"/>
        <end position="246"/>
    </location>
</feature>
<protein>
    <submittedName>
        <fullName evidence="3">Uncharacterized protein</fullName>
    </submittedName>
</protein>
<accession>A0ABP0FWF1</accession>
<proteinExistence type="predicted"/>
<keyword evidence="1" id="KW-0175">Coiled coil</keyword>
<name>A0ABP0FWF1_CLALP</name>
<sequence>MSENKCSPGKENVSPLAAANSGVPERHSPISRILLNRQKEDVYESNGSPLPSPATQVFEYSVVHQKNLQRMETLSRENAALSTELTSEQELRFKLQRLNEEQILEISRLKQDLDKTKKEQKKAQNEFDLTLEDKQVHWEKKLSELQEINNKMKRSFEDIQINLEIEKKTVQDFEKTFERFEKERELSKTKLKKLELDVSELQQNCSNQEKILLLNEEKLISFTRKERQWLDERDILQNALNDAESRCRKPMIDLQPSVQGESMSVATEFEVRALNEKIAHLKKVWLSPGSAEDLRRELKDEKDAHSQLMRSHSDLKKAAQGMNEEKLLWQQKLRKSKLEAESSENHLYEKIAHLKKVWLSPGSAEDLRRELKDEKDAHSQLMRSHSDLKKAAQVMNEEKSLWQQKLRKSKLEAESSENHLYEKIAHLKKVWLSPGSAEDLRRELKDEKDAHSQLMRNHSDLKKAAQVMNEEKSLLQQMLRKLKLEAESSEDEIKRLDQELKSHQAKYRELSLRSHKLFFSSGTPILGRKSQESFKSPHQKYDSLLNDSLDLAIAKRSPIKKNQFHTLLDDGCPLRGDINDNIGLSRNYLSMEASLLNENNIAHNAGNVDSDSIIFDDSATVERRSTISSYDLRKQPTAWPSLLGLPLLEEPDYPNTSCSLHRIAELQWRNAKQLPHLKSSYPIETQGKTPRRCDEAIRVGNADTILQRINQLNTSAQSTSAGLSQDLPGYRPSGRQALTRGRTKRKIEASENFSQVKLNPLKITKPSLVFEIPVTPPPAKKIKEENKLPESNIPSRSGQKMTIKKRTPSLMDRVRKPLGKLRLRK</sequence>
<evidence type="ECO:0000313" key="4">
    <source>
        <dbReference type="Proteomes" id="UP001642483"/>
    </source>
</evidence>
<keyword evidence="4" id="KW-1185">Reference proteome</keyword>
<feature type="region of interest" description="Disordered" evidence="2">
    <location>
        <begin position="778"/>
        <end position="825"/>
    </location>
</feature>
<organism evidence="3 4">
    <name type="scientific">Clavelina lepadiformis</name>
    <name type="common">Light-bulb sea squirt</name>
    <name type="synonym">Ascidia lepadiformis</name>
    <dbReference type="NCBI Taxonomy" id="159417"/>
    <lineage>
        <taxon>Eukaryota</taxon>
        <taxon>Metazoa</taxon>
        <taxon>Chordata</taxon>
        <taxon>Tunicata</taxon>
        <taxon>Ascidiacea</taxon>
        <taxon>Aplousobranchia</taxon>
        <taxon>Clavelinidae</taxon>
        <taxon>Clavelina</taxon>
    </lineage>
</organism>
<evidence type="ECO:0000256" key="1">
    <source>
        <dbReference type="SAM" id="Coils"/>
    </source>
</evidence>
<evidence type="ECO:0000313" key="3">
    <source>
        <dbReference type="EMBL" id="CAK8683936.1"/>
    </source>
</evidence>
<reference evidence="3 4" key="1">
    <citation type="submission" date="2024-02" db="EMBL/GenBank/DDBJ databases">
        <authorList>
            <person name="Daric V."/>
            <person name="Darras S."/>
        </authorList>
    </citation>
    <scope>NUCLEOTIDE SEQUENCE [LARGE SCALE GENOMIC DNA]</scope>
</reference>
<feature type="coiled-coil region" evidence="1">
    <location>
        <begin position="437"/>
        <end position="513"/>
    </location>
</feature>
<gene>
    <name evidence="3" type="ORF">CVLEPA_LOCUS14946</name>
</gene>
<dbReference type="EMBL" id="CAWYQH010000097">
    <property type="protein sequence ID" value="CAK8683936.1"/>
    <property type="molecule type" value="Genomic_DNA"/>
</dbReference>
<evidence type="ECO:0000256" key="2">
    <source>
        <dbReference type="SAM" id="MobiDB-lite"/>
    </source>
</evidence>
<dbReference type="Proteomes" id="UP001642483">
    <property type="component" value="Unassembled WGS sequence"/>
</dbReference>
<feature type="region of interest" description="Disordered" evidence="2">
    <location>
        <begin position="1"/>
        <end position="30"/>
    </location>
</feature>
<comment type="caution">
    <text evidence="3">The sequence shown here is derived from an EMBL/GenBank/DDBJ whole genome shotgun (WGS) entry which is preliminary data.</text>
</comment>
<feature type="compositionally biased region" description="Basic residues" evidence="2">
    <location>
        <begin position="816"/>
        <end position="825"/>
    </location>
</feature>